<protein>
    <submittedName>
        <fullName evidence="8">Sigma-70 family RNA polymerase sigma factor</fullName>
    </submittedName>
</protein>
<organism evidence="8 9">
    <name type="scientific">Streptomyces sedi</name>
    <dbReference type="NCBI Taxonomy" id="555059"/>
    <lineage>
        <taxon>Bacteria</taxon>
        <taxon>Bacillati</taxon>
        <taxon>Actinomycetota</taxon>
        <taxon>Actinomycetes</taxon>
        <taxon>Kitasatosporales</taxon>
        <taxon>Streptomycetaceae</taxon>
        <taxon>Streptomyces</taxon>
    </lineage>
</organism>
<dbReference type="SUPFAM" id="SSF54427">
    <property type="entry name" value="NTF2-like"/>
    <property type="match status" value="1"/>
</dbReference>
<evidence type="ECO:0000256" key="5">
    <source>
        <dbReference type="ARBA" id="ARBA00023163"/>
    </source>
</evidence>
<dbReference type="InterPro" id="IPR036388">
    <property type="entry name" value="WH-like_DNA-bd_sf"/>
</dbReference>
<proteinExistence type="inferred from homology"/>
<dbReference type="Pfam" id="PF04542">
    <property type="entry name" value="Sigma70_r2"/>
    <property type="match status" value="1"/>
</dbReference>
<feature type="domain" description="RNA polymerase sigma-70 region 2" evidence="6">
    <location>
        <begin position="10"/>
        <end position="75"/>
    </location>
</feature>
<evidence type="ECO:0000259" key="6">
    <source>
        <dbReference type="Pfam" id="PF04542"/>
    </source>
</evidence>
<accession>A0A5C4UW17</accession>
<dbReference type="NCBIfam" id="TIGR02937">
    <property type="entry name" value="sigma70-ECF"/>
    <property type="match status" value="1"/>
</dbReference>
<evidence type="ECO:0000256" key="3">
    <source>
        <dbReference type="ARBA" id="ARBA00023015"/>
    </source>
</evidence>
<name>A0A5C4UW17_9ACTN</name>
<dbReference type="OrthoDB" id="3211555at2"/>
<dbReference type="Gene3D" id="1.10.10.10">
    <property type="entry name" value="Winged helix-like DNA-binding domain superfamily/Winged helix DNA-binding domain"/>
    <property type="match status" value="1"/>
</dbReference>
<evidence type="ECO:0000256" key="4">
    <source>
        <dbReference type="ARBA" id="ARBA00023082"/>
    </source>
</evidence>
<evidence type="ECO:0000313" key="9">
    <source>
        <dbReference type="Proteomes" id="UP000311713"/>
    </source>
</evidence>
<dbReference type="PANTHER" id="PTHR30173">
    <property type="entry name" value="SIGMA 19 FACTOR"/>
    <property type="match status" value="1"/>
</dbReference>
<feature type="domain" description="RNA polymerase sigma factor 70 region 4 type 2" evidence="7">
    <location>
        <begin position="114"/>
        <end position="165"/>
    </location>
</feature>
<dbReference type="Pfam" id="PF08281">
    <property type="entry name" value="Sigma70_r4_2"/>
    <property type="match status" value="1"/>
</dbReference>
<dbReference type="Gene3D" id="1.10.1740.10">
    <property type="match status" value="1"/>
</dbReference>
<keyword evidence="5" id="KW-0804">Transcription</keyword>
<evidence type="ECO:0000259" key="7">
    <source>
        <dbReference type="Pfam" id="PF08281"/>
    </source>
</evidence>
<comment type="caution">
    <text evidence="8">The sequence shown here is derived from an EMBL/GenBank/DDBJ whole genome shotgun (WGS) entry which is preliminary data.</text>
</comment>
<dbReference type="InterPro" id="IPR052704">
    <property type="entry name" value="ECF_Sigma-70_Domain"/>
</dbReference>
<dbReference type="Proteomes" id="UP000311713">
    <property type="component" value="Unassembled WGS sequence"/>
</dbReference>
<dbReference type="PANTHER" id="PTHR30173:SF36">
    <property type="entry name" value="ECF RNA POLYMERASE SIGMA FACTOR SIGJ"/>
    <property type="match status" value="1"/>
</dbReference>
<dbReference type="InterPro" id="IPR014284">
    <property type="entry name" value="RNA_pol_sigma-70_dom"/>
</dbReference>
<dbReference type="InterPro" id="IPR032710">
    <property type="entry name" value="NTF2-like_dom_sf"/>
</dbReference>
<dbReference type="EMBL" id="VDGT01000016">
    <property type="protein sequence ID" value="TNM27718.1"/>
    <property type="molecule type" value="Genomic_DNA"/>
</dbReference>
<evidence type="ECO:0000256" key="1">
    <source>
        <dbReference type="ARBA" id="ARBA00010641"/>
    </source>
</evidence>
<sequence length="295" mass="32532">MADDTLLETYQAHRTLLFGVAYRMLGRVSDAEDVVQEAWPRWSARDRGEVRDPRAYLVRIVTRLALDRMREQERRRETYVGPWLPEPLPTDSLAPTPAPEGADRAVLADTVSFAVLVMMESLSPLERAVFVLREAFGVGYPEIAEALGRDQPAVRQLAARARRHMAERRPRYTVDPRDQRELAERFLAAALDGDVGALLESLAADVTLVGDSGGQAKAPRRVIVGADKVSRFLAGVGIKESEGLVARFAVFNGCPALYAHTPRGPLGAFLLDVADGRVRHVYLVTNPEKLGHLSS</sequence>
<keyword evidence="9" id="KW-1185">Reference proteome</keyword>
<dbReference type="AlphaFoldDB" id="A0A5C4UW17"/>
<dbReference type="GO" id="GO:0006352">
    <property type="term" value="P:DNA-templated transcription initiation"/>
    <property type="evidence" value="ECO:0007669"/>
    <property type="project" value="InterPro"/>
</dbReference>
<dbReference type="InterPro" id="IPR013249">
    <property type="entry name" value="RNA_pol_sigma70_r4_t2"/>
</dbReference>
<evidence type="ECO:0000313" key="8">
    <source>
        <dbReference type="EMBL" id="TNM27718.1"/>
    </source>
</evidence>
<keyword evidence="4" id="KW-0731">Sigma factor</keyword>
<gene>
    <name evidence="8" type="ORF">FH715_20130</name>
</gene>
<dbReference type="RefSeq" id="WP_139647335.1">
    <property type="nucleotide sequence ID" value="NZ_BAAAZS010000107.1"/>
</dbReference>
<dbReference type="Gene3D" id="3.10.450.50">
    <property type="match status" value="1"/>
</dbReference>
<dbReference type="GO" id="GO:0016987">
    <property type="term" value="F:sigma factor activity"/>
    <property type="evidence" value="ECO:0007669"/>
    <property type="project" value="UniProtKB-KW"/>
</dbReference>
<comment type="subunit">
    <text evidence="2">Interacts transiently with the RNA polymerase catalytic core formed by RpoA, RpoB, RpoC and RpoZ (2 alpha, 1 beta, 1 beta' and 1 omega subunit) to form the RNA polymerase holoenzyme that can initiate transcription.</text>
</comment>
<dbReference type="NCBIfam" id="NF007214">
    <property type="entry name" value="PRK09636.1"/>
    <property type="match status" value="1"/>
</dbReference>
<dbReference type="InterPro" id="IPR013325">
    <property type="entry name" value="RNA_pol_sigma_r2"/>
</dbReference>
<evidence type="ECO:0000256" key="2">
    <source>
        <dbReference type="ARBA" id="ARBA00011344"/>
    </source>
</evidence>
<dbReference type="InterPro" id="IPR007627">
    <property type="entry name" value="RNA_pol_sigma70_r2"/>
</dbReference>
<comment type="similarity">
    <text evidence="1">Belongs to the sigma-70 factor family. ECF subfamily.</text>
</comment>
<dbReference type="SUPFAM" id="SSF88946">
    <property type="entry name" value="Sigma2 domain of RNA polymerase sigma factors"/>
    <property type="match status" value="1"/>
</dbReference>
<dbReference type="GO" id="GO:0003677">
    <property type="term" value="F:DNA binding"/>
    <property type="evidence" value="ECO:0007669"/>
    <property type="project" value="InterPro"/>
</dbReference>
<dbReference type="InterPro" id="IPR013324">
    <property type="entry name" value="RNA_pol_sigma_r3/r4-like"/>
</dbReference>
<keyword evidence="3" id="KW-0805">Transcription regulation</keyword>
<dbReference type="SUPFAM" id="SSF88659">
    <property type="entry name" value="Sigma3 and sigma4 domains of RNA polymerase sigma factors"/>
    <property type="match status" value="1"/>
</dbReference>
<reference evidence="8 9" key="1">
    <citation type="submission" date="2019-06" db="EMBL/GenBank/DDBJ databases">
        <title>Draft genome of Streptomyces sedi sp. JCM16909.</title>
        <authorList>
            <person name="Klykleung N."/>
            <person name="Tanasupawat S."/>
            <person name="Kudo T."/>
            <person name="Yuki M."/>
            <person name="Ohkuma M."/>
        </authorList>
    </citation>
    <scope>NUCLEOTIDE SEQUENCE [LARGE SCALE GENOMIC DNA]</scope>
    <source>
        <strain evidence="8 9">JCM 16909</strain>
    </source>
</reference>